<protein>
    <recommendedName>
        <fullName evidence="4">Secreted protein</fullName>
    </recommendedName>
</protein>
<name>A0ABY4J578_9BACT</name>
<sequence>MRKAIAILLLFSLSVHCAGQLGIAASWWLNQDYIARVLCINRDRPQLKCNGKCHLRKQLKAVAEHEKKQQPSSKQVFPEITLFCVVAAPLRVSPPAHFTTPLRYATYRVAHYAWDRPGPDHPPAEG</sequence>
<proteinExistence type="predicted"/>
<evidence type="ECO:0000313" key="3">
    <source>
        <dbReference type="Proteomes" id="UP000829647"/>
    </source>
</evidence>
<evidence type="ECO:0000256" key="1">
    <source>
        <dbReference type="SAM" id="SignalP"/>
    </source>
</evidence>
<evidence type="ECO:0000313" key="2">
    <source>
        <dbReference type="EMBL" id="UPL47994.1"/>
    </source>
</evidence>
<organism evidence="2 3">
    <name type="scientific">Hymenobacter sublimis</name>
    <dbReference type="NCBI Taxonomy" id="2933777"/>
    <lineage>
        <taxon>Bacteria</taxon>
        <taxon>Pseudomonadati</taxon>
        <taxon>Bacteroidota</taxon>
        <taxon>Cytophagia</taxon>
        <taxon>Cytophagales</taxon>
        <taxon>Hymenobacteraceae</taxon>
        <taxon>Hymenobacter</taxon>
    </lineage>
</organism>
<keyword evidence="1" id="KW-0732">Signal</keyword>
<evidence type="ECO:0008006" key="4">
    <source>
        <dbReference type="Google" id="ProtNLM"/>
    </source>
</evidence>
<gene>
    <name evidence="2" type="ORF">MWH26_12420</name>
</gene>
<feature type="chain" id="PRO_5045149850" description="Secreted protein" evidence="1">
    <location>
        <begin position="18"/>
        <end position="126"/>
    </location>
</feature>
<dbReference type="Proteomes" id="UP000829647">
    <property type="component" value="Chromosome"/>
</dbReference>
<reference evidence="2 3" key="1">
    <citation type="submission" date="2022-04" db="EMBL/GenBank/DDBJ databases">
        <title>Hymenobacter sp. isolated from the air.</title>
        <authorList>
            <person name="Won M."/>
            <person name="Lee C.-M."/>
            <person name="Woen H.-Y."/>
            <person name="Kwon S.-W."/>
        </authorList>
    </citation>
    <scope>NUCLEOTIDE SEQUENCE [LARGE SCALE GENOMIC DNA]</scope>
    <source>
        <strain evidence="3">5516 S-25</strain>
    </source>
</reference>
<feature type="signal peptide" evidence="1">
    <location>
        <begin position="1"/>
        <end position="17"/>
    </location>
</feature>
<keyword evidence="3" id="KW-1185">Reference proteome</keyword>
<accession>A0ABY4J578</accession>
<dbReference type="EMBL" id="CP095848">
    <property type="protein sequence ID" value="UPL47994.1"/>
    <property type="molecule type" value="Genomic_DNA"/>
</dbReference>
<dbReference type="RefSeq" id="WP_247974540.1">
    <property type="nucleotide sequence ID" value="NZ_CP095848.1"/>
</dbReference>